<keyword evidence="3" id="KW-1185">Reference proteome</keyword>
<dbReference type="PROSITE" id="PS50878">
    <property type="entry name" value="RT_POL"/>
    <property type="match status" value="1"/>
</dbReference>
<dbReference type="Pfam" id="PF00078">
    <property type="entry name" value="RVT_1"/>
    <property type="match status" value="1"/>
</dbReference>
<dbReference type="SUPFAM" id="SSF56672">
    <property type="entry name" value="DNA/RNA polymerases"/>
    <property type="match status" value="1"/>
</dbReference>
<evidence type="ECO:0000259" key="1">
    <source>
        <dbReference type="PROSITE" id="PS50878"/>
    </source>
</evidence>
<dbReference type="AlphaFoldDB" id="A0ABC9XWP5"/>
<dbReference type="SUPFAM" id="SSF48726">
    <property type="entry name" value="Immunoglobulin"/>
    <property type="match status" value="1"/>
</dbReference>
<comment type="caution">
    <text evidence="2">The sequence shown here is derived from an EMBL/GenBank/DDBJ whole genome shotgun (WGS) entry which is preliminary data.</text>
</comment>
<sequence length="373" mass="40066">MSLTLVPGKVIEQIILSEITWHVQDNQAIRPSQHGFMKGRSCLANLISFYDKVIRLVDEAVHVVCLDCSKAFDTISHSILLEKLAAHGLDECTLCWVKSGQAQRLVPNGVKSSWWPVTSGVPQGSVLGPVLFNTFINDLDKGIECTLSNFADDTKLCGSVDLLEGDLLAPPQSLDLPSAQTGDTVLARCFNATGPTATRIIFGKDGMEEHILKAQQGQLNYLVFLNITLGSAGTYACGYQQRDKSKWVMSCALSAPWYLAVTGTIMTTQDICSSPRDGEYRMAWTREGPAETDAKGEQQSLLAVGLVGDGDGGILGSLGWSLARGSMVYVRGWLPPGWRQGGSGLALGLTPPIATMQESIIHGNDPKVSIAVG</sequence>
<dbReference type="Proteomes" id="UP001623348">
    <property type="component" value="Unassembled WGS sequence"/>
</dbReference>
<accession>A0ABC9XWP5</accession>
<evidence type="ECO:0000313" key="2">
    <source>
        <dbReference type="EMBL" id="GAB0202180.1"/>
    </source>
</evidence>
<proteinExistence type="predicted"/>
<organism evidence="2 3">
    <name type="scientific">Grus japonensis</name>
    <name type="common">Japanese crane</name>
    <name type="synonym">Red-crowned crane</name>
    <dbReference type="NCBI Taxonomy" id="30415"/>
    <lineage>
        <taxon>Eukaryota</taxon>
        <taxon>Metazoa</taxon>
        <taxon>Chordata</taxon>
        <taxon>Craniata</taxon>
        <taxon>Vertebrata</taxon>
        <taxon>Euteleostomi</taxon>
        <taxon>Archelosauria</taxon>
        <taxon>Archosauria</taxon>
        <taxon>Dinosauria</taxon>
        <taxon>Saurischia</taxon>
        <taxon>Theropoda</taxon>
        <taxon>Coelurosauria</taxon>
        <taxon>Aves</taxon>
        <taxon>Neognathae</taxon>
        <taxon>Neoaves</taxon>
        <taxon>Gruiformes</taxon>
        <taxon>Gruidae</taxon>
        <taxon>Grus</taxon>
    </lineage>
</organism>
<name>A0ABC9XWP5_GRUJA</name>
<dbReference type="InterPro" id="IPR036179">
    <property type="entry name" value="Ig-like_dom_sf"/>
</dbReference>
<protein>
    <submittedName>
        <fullName evidence="2">Mitochondrial enolase superfamily member 1</fullName>
    </submittedName>
</protein>
<dbReference type="EMBL" id="BAAFJT010000036">
    <property type="protein sequence ID" value="GAB0202180.1"/>
    <property type="molecule type" value="Genomic_DNA"/>
</dbReference>
<gene>
    <name evidence="2" type="ORF">GRJ2_002683600</name>
</gene>
<dbReference type="PANTHER" id="PTHR33332">
    <property type="entry name" value="REVERSE TRANSCRIPTASE DOMAIN-CONTAINING PROTEIN"/>
    <property type="match status" value="1"/>
</dbReference>
<reference evidence="2 3" key="1">
    <citation type="submission" date="2024-06" db="EMBL/GenBank/DDBJ databases">
        <title>The draft genome of Grus japonensis, version 3.</title>
        <authorList>
            <person name="Nabeshima K."/>
            <person name="Suzuki S."/>
            <person name="Onuma M."/>
        </authorList>
    </citation>
    <scope>NUCLEOTIDE SEQUENCE [LARGE SCALE GENOMIC DNA]</scope>
    <source>
        <strain evidence="2 3">451A</strain>
    </source>
</reference>
<feature type="domain" description="Reverse transcriptase" evidence="1">
    <location>
        <begin position="1"/>
        <end position="229"/>
    </location>
</feature>
<dbReference type="InterPro" id="IPR043502">
    <property type="entry name" value="DNA/RNA_pol_sf"/>
</dbReference>
<dbReference type="InterPro" id="IPR000477">
    <property type="entry name" value="RT_dom"/>
</dbReference>
<evidence type="ECO:0000313" key="3">
    <source>
        <dbReference type="Proteomes" id="UP001623348"/>
    </source>
</evidence>